<protein>
    <recommendedName>
        <fullName evidence="1">2EXR domain-containing protein</fullName>
    </recommendedName>
</protein>
<accession>A0A8H7WIS1</accession>
<keyword evidence="3" id="KW-1185">Reference proteome</keyword>
<proteinExistence type="predicted"/>
<dbReference type="PANTHER" id="PTHR35910:SF1">
    <property type="entry name" value="2EXR DOMAIN-CONTAINING PROTEIN"/>
    <property type="match status" value="1"/>
</dbReference>
<dbReference type="OrthoDB" id="3473305at2759"/>
<comment type="caution">
    <text evidence="2">The sequence shown here is derived from an EMBL/GenBank/DDBJ whole genome shotgun (WGS) entry which is preliminary data.</text>
</comment>
<dbReference type="Proteomes" id="UP000664132">
    <property type="component" value="Unassembled WGS sequence"/>
</dbReference>
<gene>
    <name evidence="2" type="ORF">IFR04_001244</name>
</gene>
<organism evidence="2 3">
    <name type="scientific">Cadophora malorum</name>
    <dbReference type="NCBI Taxonomy" id="108018"/>
    <lineage>
        <taxon>Eukaryota</taxon>
        <taxon>Fungi</taxon>
        <taxon>Dikarya</taxon>
        <taxon>Ascomycota</taxon>
        <taxon>Pezizomycotina</taxon>
        <taxon>Leotiomycetes</taxon>
        <taxon>Helotiales</taxon>
        <taxon>Ploettnerulaceae</taxon>
        <taxon>Cadophora</taxon>
    </lineage>
</organism>
<dbReference type="InterPro" id="IPR045518">
    <property type="entry name" value="2EXR"/>
</dbReference>
<dbReference type="EMBL" id="JAFJYH010000009">
    <property type="protein sequence ID" value="KAG4425547.1"/>
    <property type="molecule type" value="Genomic_DNA"/>
</dbReference>
<evidence type="ECO:0000259" key="1">
    <source>
        <dbReference type="Pfam" id="PF20150"/>
    </source>
</evidence>
<evidence type="ECO:0000313" key="2">
    <source>
        <dbReference type="EMBL" id="KAG4425547.1"/>
    </source>
</evidence>
<dbReference type="PANTHER" id="PTHR35910">
    <property type="entry name" value="2EXR DOMAIN-CONTAINING PROTEIN"/>
    <property type="match status" value="1"/>
</dbReference>
<reference evidence="2" key="1">
    <citation type="submission" date="2021-02" db="EMBL/GenBank/DDBJ databases">
        <title>Genome sequence Cadophora malorum strain M34.</title>
        <authorList>
            <person name="Stefanovic E."/>
            <person name="Vu D."/>
            <person name="Scully C."/>
            <person name="Dijksterhuis J."/>
            <person name="Roader J."/>
            <person name="Houbraken J."/>
        </authorList>
    </citation>
    <scope>NUCLEOTIDE SEQUENCE</scope>
    <source>
        <strain evidence="2">M34</strain>
    </source>
</reference>
<dbReference type="Pfam" id="PF20150">
    <property type="entry name" value="2EXR"/>
    <property type="match status" value="1"/>
</dbReference>
<name>A0A8H7WIS1_9HELO</name>
<feature type="domain" description="2EXR" evidence="1">
    <location>
        <begin position="51"/>
        <end position="135"/>
    </location>
</feature>
<dbReference type="AlphaFoldDB" id="A0A8H7WIS1"/>
<evidence type="ECO:0000313" key="3">
    <source>
        <dbReference type="Proteomes" id="UP000664132"/>
    </source>
</evidence>
<sequence>MASVPPKTSSNSQGSALSSSLAANPVVAPACAFGSHLPSLGINPNNPKNEFKRFPKMPLELHRKCFRRMFRGPRTVEVLFAQKTGSEKHEFLADTPIVLFICKESRQEALSFYTLAFGGKHTSNPVYFDPKSDTLYLRDLCYPRRQDRVHPQMFLQQLPSKDMSKS</sequence>